<dbReference type="OrthoDB" id="9180489at2"/>
<evidence type="ECO:0000313" key="2">
    <source>
        <dbReference type="Proteomes" id="UP000033070"/>
    </source>
</evidence>
<evidence type="ECO:0000313" key="1">
    <source>
        <dbReference type="EMBL" id="BBE50903.1"/>
    </source>
</evidence>
<evidence type="ECO:0008006" key="3">
    <source>
        <dbReference type="Google" id="ProtNLM"/>
    </source>
</evidence>
<dbReference type="EMBL" id="AP018738">
    <property type="protein sequence ID" value="BBE50903.1"/>
    <property type="molecule type" value="Genomic_DNA"/>
</dbReference>
<organism evidence="1 2">
    <name type="scientific">Ferriphaselus amnicola</name>
    <dbReference type="NCBI Taxonomy" id="1188319"/>
    <lineage>
        <taxon>Bacteria</taxon>
        <taxon>Pseudomonadati</taxon>
        <taxon>Pseudomonadota</taxon>
        <taxon>Betaproteobacteria</taxon>
        <taxon>Nitrosomonadales</taxon>
        <taxon>Gallionellaceae</taxon>
        <taxon>Ferriphaselus</taxon>
    </lineage>
</organism>
<proteinExistence type="predicted"/>
<reference evidence="1 2" key="1">
    <citation type="submission" date="2018-06" db="EMBL/GenBank/DDBJ databases">
        <title>OYT1 Genome Sequencing.</title>
        <authorList>
            <person name="Kato S."/>
            <person name="Itoh T."/>
            <person name="Ohkuma M."/>
        </authorList>
    </citation>
    <scope>NUCLEOTIDE SEQUENCE [LARGE SCALE GENOMIC DNA]</scope>
    <source>
        <strain evidence="1 2">OYT1</strain>
    </source>
</reference>
<dbReference type="KEGG" id="fam:OYT1_ch1346"/>
<sequence length="107" mass="11517">MINGKTITLSGREFVAPPVNWATFKQFKVEFAQIQQGTWTPDFDVMGSIILQALQRNYPELTEAELGKLLDIANIGIAFSAVMNASGFEDRAPGEAPAAVSPSTGTN</sequence>
<dbReference type="Proteomes" id="UP000033070">
    <property type="component" value="Chromosome"/>
</dbReference>
<accession>A0A2Z6GBJ9</accession>
<keyword evidence="2" id="KW-1185">Reference proteome</keyword>
<dbReference type="STRING" id="1188319.OYT1_02006"/>
<protein>
    <recommendedName>
        <fullName evidence="3">Tail assembly chaperone</fullName>
    </recommendedName>
</protein>
<gene>
    <name evidence="1" type="ORF">OYT1_ch1346</name>
</gene>
<name>A0A2Z6GBJ9_9PROT</name>
<dbReference type="AlphaFoldDB" id="A0A2Z6GBJ9"/>
<dbReference type="RefSeq" id="WP_051937919.1">
    <property type="nucleotide sequence ID" value="NZ_AP018738.1"/>
</dbReference>